<feature type="transmembrane region" description="Helical" evidence="1">
    <location>
        <begin position="143"/>
        <end position="167"/>
    </location>
</feature>
<dbReference type="RefSeq" id="WP_189443430.1">
    <property type="nucleotide sequence ID" value="NZ_BMZI01000002.1"/>
</dbReference>
<keyword evidence="1" id="KW-1133">Transmembrane helix</keyword>
<protein>
    <submittedName>
        <fullName evidence="2">Uncharacterized protein</fullName>
    </submittedName>
</protein>
<organism evidence="2 3">
    <name type="scientific">Salinicola rhizosphaerae</name>
    <dbReference type="NCBI Taxonomy" id="1443141"/>
    <lineage>
        <taxon>Bacteria</taxon>
        <taxon>Pseudomonadati</taxon>
        <taxon>Pseudomonadota</taxon>
        <taxon>Gammaproteobacteria</taxon>
        <taxon>Oceanospirillales</taxon>
        <taxon>Halomonadaceae</taxon>
        <taxon>Salinicola</taxon>
    </lineage>
</organism>
<gene>
    <name evidence="2" type="ORF">GCM10009038_08750</name>
</gene>
<keyword evidence="1" id="KW-0472">Membrane</keyword>
<accession>A0ABQ3DU78</accession>
<evidence type="ECO:0000313" key="3">
    <source>
        <dbReference type="Proteomes" id="UP000646745"/>
    </source>
</evidence>
<dbReference type="EMBL" id="BMZI01000002">
    <property type="protein sequence ID" value="GHB12951.1"/>
    <property type="molecule type" value="Genomic_DNA"/>
</dbReference>
<reference evidence="3" key="1">
    <citation type="journal article" date="2019" name="Int. J. Syst. Evol. Microbiol.">
        <title>The Global Catalogue of Microorganisms (GCM) 10K type strain sequencing project: providing services to taxonomists for standard genome sequencing and annotation.</title>
        <authorList>
            <consortium name="The Broad Institute Genomics Platform"/>
            <consortium name="The Broad Institute Genome Sequencing Center for Infectious Disease"/>
            <person name="Wu L."/>
            <person name="Ma J."/>
        </authorList>
    </citation>
    <scope>NUCLEOTIDE SEQUENCE [LARGE SCALE GENOMIC DNA]</scope>
    <source>
        <strain evidence="3">KCTC 32998</strain>
    </source>
</reference>
<keyword evidence="3" id="KW-1185">Reference proteome</keyword>
<sequence length="247" mass="29178">MKNSERKNVFRSSLNVLRGPRYDKKVSGKGVSGFAKRQIVSYLNWFDYRSESQNILDGYSSQVEDYKNEKTIPFVNNEAYLEREEIRDIDARNIGLNPQFWKLECMKRCRGMRVGMFGLMALFLFVFYNAVTLVSESIRTDSFGLIATLAPFYIVMPITFGLFYIWFNWMEITYRHSRNIKFWRYLNIIKSHPSELLPISNYDDTLEASYGKTEMQYLIYGGVSNKQRRLANREFDEAQAKAKRLRK</sequence>
<evidence type="ECO:0000256" key="1">
    <source>
        <dbReference type="SAM" id="Phobius"/>
    </source>
</evidence>
<comment type="caution">
    <text evidence="2">The sequence shown here is derived from an EMBL/GenBank/DDBJ whole genome shotgun (WGS) entry which is preliminary data.</text>
</comment>
<name>A0ABQ3DU78_9GAMM</name>
<dbReference type="Proteomes" id="UP000646745">
    <property type="component" value="Unassembled WGS sequence"/>
</dbReference>
<evidence type="ECO:0000313" key="2">
    <source>
        <dbReference type="EMBL" id="GHB12951.1"/>
    </source>
</evidence>
<proteinExistence type="predicted"/>
<keyword evidence="1" id="KW-0812">Transmembrane</keyword>
<feature type="transmembrane region" description="Helical" evidence="1">
    <location>
        <begin position="114"/>
        <end position="131"/>
    </location>
</feature>